<gene>
    <name evidence="1" type="ORF">SAMN00768000_1790</name>
</gene>
<protein>
    <recommendedName>
        <fullName evidence="3">NIPSNAP domain-containing protein</fullName>
    </recommendedName>
</protein>
<keyword evidence="2" id="KW-1185">Reference proteome</keyword>
<accession>A0A1W1WF81</accession>
<evidence type="ECO:0000313" key="1">
    <source>
        <dbReference type="EMBL" id="SMC04700.1"/>
    </source>
</evidence>
<dbReference type="Proteomes" id="UP000192660">
    <property type="component" value="Unassembled WGS sequence"/>
</dbReference>
<dbReference type="AlphaFoldDB" id="A0A1W1WF81"/>
<dbReference type="EMBL" id="FWWY01000001">
    <property type="protein sequence ID" value="SMC04700.1"/>
    <property type="molecule type" value="Genomic_DNA"/>
</dbReference>
<reference evidence="2" key="1">
    <citation type="submission" date="2017-04" db="EMBL/GenBank/DDBJ databases">
        <authorList>
            <person name="Varghese N."/>
            <person name="Submissions S."/>
        </authorList>
    </citation>
    <scope>NUCLEOTIDE SEQUENCE [LARGE SCALE GENOMIC DNA]</scope>
    <source>
        <strain evidence="2">DSM 9293</strain>
    </source>
</reference>
<name>A0A1W1WF81_SULTA</name>
<evidence type="ECO:0000313" key="2">
    <source>
        <dbReference type="Proteomes" id="UP000192660"/>
    </source>
</evidence>
<evidence type="ECO:0008006" key="3">
    <source>
        <dbReference type="Google" id="ProtNLM"/>
    </source>
</evidence>
<organism evidence="1 2">
    <name type="scientific">Sulfobacillus thermosulfidooxidans (strain DSM 9293 / VKM B-1269 / AT-1)</name>
    <dbReference type="NCBI Taxonomy" id="929705"/>
    <lineage>
        <taxon>Bacteria</taxon>
        <taxon>Bacillati</taxon>
        <taxon>Bacillota</taxon>
        <taxon>Clostridia</taxon>
        <taxon>Eubacteriales</taxon>
        <taxon>Clostridiales Family XVII. Incertae Sedis</taxon>
        <taxon>Sulfobacillus</taxon>
    </lineage>
</organism>
<proteinExistence type="predicted"/>
<dbReference type="RefSeq" id="WP_084661317.1">
    <property type="nucleotide sequence ID" value="NZ_FWWY01000001.1"/>
</dbReference>
<sequence>MIQYLVSCRIKEGYYDEAIEFIHTLQAYYPGSTLYADEFGPVNLIYLMIPFESLASYEDRVDCLRNDAGFMHLIREGTMWFERKTFRIRILRAL</sequence>